<protein>
    <submittedName>
        <fullName evidence="1">Uncharacterized protein</fullName>
    </submittedName>
</protein>
<gene>
    <name evidence="1" type="ORF">DSO57_1013982</name>
</gene>
<dbReference type="EMBL" id="QTSX02006442">
    <property type="protein sequence ID" value="KAJ9054492.1"/>
    <property type="molecule type" value="Genomic_DNA"/>
</dbReference>
<accession>A0ACC2RWS9</accession>
<evidence type="ECO:0000313" key="1">
    <source>
        <dbReference type="EMBL" id="KAJ9054492.1"/>
    </source>
</evidence>
<dbReference type="Proteomes" id="UP001165960">
    <property type="component" value="Unassembled WGS sequence"/>
</dbReference>
<sequence>MAQQRQNQNMVNAVINDIWFSTQLVTLPKTFAFSLISIAFTTGGTFCIKNFPTSVPTLQTVISSVFVPNSVLMACSFCAFV</sequence>
<proteinExistence type="predicted"/>
<keyword evidence="2" id="KW-1185">Reference proteome</keyword>
<evidence type="ECO:0000313" key="2">
    <source>
        <dbReference type="Proteomes" id="UP001165960"/>
    </source>
</evidence>
<organism evidence="1 2">
    <name type="scientific">Entomophthora muscae</name>
    <dbReference type="NCBI Taxonomy" id="34485"/>
    <lineage>
        <taxon>Eukaryota</taxon>
        <taxon>Fungi</taxon>
        <taxon>Fungi incertae sedis</taxon>
        <taxon>Zoopagomycota</taxon>
        <taxon>Entomophthoromycotina</taxon>
        <taxon>Entomophthoromycetes</taxon>
        <taxon>Entomophthorales</taxon>
        <taxon>Entomophthoraceae</taxon>
        <taxon>Entomophthora</taxon>
    </lineage>
</organism>
<reference evidence="1" key="1">
    <citation type="submission" date="2022-04" db="EMBL/GenBank/DDBJ databases">
        <title>Genome of the entomopathogenic fungus Entomophthora muscae.</title>
        <authorList>
            <person name="Elya C."/>
            <person name="Lovett B.R."/>
            <person name="Lee E."/>
            <person name="Macias A.M."/>
            <person name="Hajek A.E."/>
            <person name="De Bivort B.L."/>
            <person name="Kasson M.T."/>
            <person name="De Fine Licht H.H."/>
            <person name="Stajich J.E."/>
        </authorList>
    </citation>
    <scope>NUCLEOTIDE SEQUENCE</scope>
    <source>
        <strain evidence="1">Berkeley</strain>
    </source>
</reference>
<name>A0ACC2RWS9_9FUNG</name>
<comment type="caution">
    <text evidence="1">The sequence shown here is derived from an EMBL/GenBank/DDBJ whole genome shotgun (WGS) entry which is preliminary data.</text>
</comment>